<dbReference type="EMBL" id="MWML01000282">
    <property type="protein sequence ID" value="TCG04164.1"/>
    <property type="molecule type" value="Genomic_DNA"/>
</dbReference>
<name>A0A4R0X2V3_9BURK</name>
<organism evidence="1 2">
    <name type="scientific">Paraburkholderia steynii</name>
    <dbReference type="NCBI Taxonomy" id="1245441"/>
    <lineage>
        <taxon>Bacteria</taxon>
        <taxon>Pseudomonadati</taxon>
        <taxon>Pseudomonadota</taxon>
        <taxon>Betaproteobacteria</taxon>
        <taxon>Burkholderiales</taxon>
        <taxon>Burkholderiaceae</taxon>
        <taxon>Paraburkholderia</taxon>
    </lineage>
</organism>
<accession>A0A4R0X2V3</accession>
<dbReference type="Proteomes" id="UP000294200">
    <property type="component" value="Unassembled WGS sequence"/>
</dbReference>
<evidence type="ECO:0000313" key="1">
    <source>
        <dbReference type="EMBL" id="TCG04164.1"/>
    </source>
</evidence>
<dbReference type="AlphaFoldDB" id="A0A4R0X2V3"/>
<keyword evidence="2" id="KW-1185">Reference proteome</keyword>
<comment type="caution">
    <text evidence="1">The sequence shown here is derived from an EMBL/GenBank/DDBJ whole genome shotgun (WGS) entry which is preliminary data.</text>
</comment>
<protein>
    <submittedName>
        <fullName evidence="1">Uncharacterized protein</fullName>
    </submittedName>
</protein>
<evidence type="ECO:0000313" key="2">
    <source>
        <dbReference type="Proteomes" id="UP000294200"/>
    </source>
</evidence>
<gene>
    <name evidence="1" type="ORF">BZM27_42840</name>
</gene>
<proteinExistence type="predicted"/>
<sequence>MPRNERTFTDTYCMNGFVPRVDTKLGNTTQGLKIRPTPVELYAKGFNGEDYQAAVVSKLNDLAYIRNVNPEEFKRVLETLSKSGKRLQELPGILDAWTQK</sequence>
<reference evidence="1 2" key="1">
    <citation type="submission" date="2017-02" db="EMBL/GenBank/DDBJ databases">
        <title>Paraburkholderia sophoroidis sp. nov. and Paraburkholderia steynii sp. nov. rhizobial symbionts of the fynbos legume Hypocalyptus sophoroides.</title>
        <authorList>
            <person name="Steenkamp E.T."/>
            <person name="Beukes C.W."/>
            <person name="Van Zyl E."/>
            <person name="Avontuur J."/>
            <person name="Chan W.Y."/>
            <person name="Hassen A."/>
            <person name="Palmer M."/>
            <person name="Mthombeni L."/>
            <person name="Phalane F."/>
            <person name="Sereme K."/>
            <person name="Venter S.N."/>
        </authorList>
    </citation>
    <scope>NUCLEOTIDE SEQUENCE [LARGE SCALE GENOMIC DNA]</scope>
    <source>
        <strain evidence="1 2">HC1.1ba</strain>
    </source>
</reference>